<accession>A0ABV2H7W0</accession>
<dbReference type="EMBL" id="JBEPLJ010000009">
    <property type="protein sequence ID" value="MET3586539.1"/>
    <property type="molecule type" value="Genomic_DNA"/>
</dbReference>
<organism evidence="1 2">
    <name type="scientific">Pseudorhizobium tarimense</name>
    <dbReference type="NCBI Taxonomy" id="1079109"/>
    <lineage>
        <taxon>Bacteria</taxon>
        <taxon>Pseudomonadati</taxon>
        <taxon>Pseudomonadota</taxon>
        <taxon>Alphaproteobacteria</taxon>
        <taxon>Hyphomicrobiales</taxon>
        <taxon>Rhizobiaceae</taxon>
        <taxon>Rhizobium/Agrobacterium group</taxon>
        <taxon>Pseudorhizobium</taxon>
    </lineage>
</organism>
<reference evidence="1 2" key="1">
    <citation type="submission" date="2024-06" db="EMBL/GenBank/DDBJ databases">
        <title>Genomic Encyclopedia of Type Strains, Phase IV (KMG-IV): sequencing the most valuable type-strain genomes for metagenomic binning, comparative biology and taxonomic classification.</title>
        <authorList>
            <person name="Goeker M."/>
        </authorList>
    </citation>
    <scope>NUCLEOTIDE SEQUENCE [LARGE SCALE GENOMIC DNA]</scope>
    <source>
        <strain evidence="1 2">DSM 105042</strain>
    </source>
</reference>
<name>A0ABV2H7W0_9HYPH</name>
<keyword evidence="2" id="KW-1185">Reference proteome</keyword>
<protein>
    <recommendedName>
        <fullName evidence="3">Universal stress protein family protein</fullName>
    </recommendedName>
</protein>
<sequence length="121" mass="13626">MPFKTILAVLGGDDMSKHMQRALELALEIDAHLSVVALQVAMAPTLSDYPVDTDWLDHRRAHHETFKAAAEAEKDRCAASGASFDFSTFYDEPLFLTEELSDVPSTPTWLFWEAGRERTRI</sequence>
<proteinExistence type="predicted"/>
<dbReference type="RefSeq" id="WP_247244338.1">
    <property type="nucleotide sequence ID" value="NZ_JALJRA010000009.1"/>
</dbReference>
<evidence type="ECO:0000313" key="2">
    <source>
        <dbReference type="Proteomes" id="UP001549031"/>
    </source>
</evidence>
<gene>
    <name evidence="1" type="ORF">ABID21_002657</name>
</gene>
<comment type="caution">
    <text evidence="1">The sequence shown here is derived from an EMBL/GenBank/DDBJ whole genome shotgun (WGS) entry which is preliminary data.</text>
</comment>
<dbReference type="Proteomes" id="UP001549031">
    <property type="component" value="Unassembled WGS sequence"/>
</dbReference>
<evidence type="ECO:0008006" key="3">
    <source>
        <dbReference type="Google" id="ProtNLM"/>
    </source>
</evidence>
<evidence type="ECO:0000313" key="1">
    <source>
        <dbReference type="EMBL" id="MET3586539.1"/>
    </source>
</evidence>